<dbReference type="Gene3D" id="3.60.15.10">
    <property type="entry name" value="Ribonuclease Z/Hydroxyacylglutathione hydrolase-like"/>
    <property type="match status" value="1"/>
</dbReference>
<sequence length="245" mass="27470">MTDWIYGLISKKKAISKHITKVEFDIGLFIVSIWLVEKNGHFFMIDTGIGKLGSGEMIDYSLRKYFPKINIEALFLTHGHSDHVGGVSNLLKRNPSLPIFINHREFPYLLGEKPYPRRKNLEQVNFDASLLRSLSSEEAKVSLAKAGLTPLWTPGHSPGHTCYYHEGDQVLIAGDLLTTNRRGTLRPPMKAFTADMPEALATAHHLLQTYPQALLSVCHGGEIQNALAEMKKSAWYGKRESKNGK</sequence>
<keyword evidence="3" id="KW-1185">Reference proteome</keyword>
<evidence type="ECO:0000313" key="3">
    <source>
        <dbReference type="Proteomes" id="UP000245369"/>
    </source>
</evidence>
<dbReference type="EMBL" id="CP029490">
    <property type="protein sequence ID" value="AWN21422.1"/>
    <property type="molecule type" value="Genomic_DNA"/>
</dbReference>
<dbReference type="SUPFAM" id="SSF56281">
    <property type="entry name" value="Metallo-hydrolase/oxidoreductase"/>
    <property type="match status" value="1"/>
</dbReference>
<organism evidence="2 3">
    <name type="scientific">Streptococcus sobrinus</name>
    <dbReference type="NCBI Taxonomy" id="1310"/>
    <lineage>
        <taxon>Bacteria</taxon>
        <taxon>Bacillati</taxon>
        <taxon>Bacillota</taxon>
        <taxon>Bacilli</taxon>
        <taxon>Lactobacillales</taxon>
        <taxon>Streptococcaceae</taxon>
        <taxon>Streptococcus</taxon>
    </lineage>
</organism>
<proteinExistence type="predicted"/>
<dbReference type="CDD" id="cd07721">
    <property type="entry name" value="yflN-like_MBL-fold"/>
    <property type="match status" value="1"/>
</dbReference>
<dbReference type="RefSeq" id="WP_002960193.1">
    <property type="nucleotide sequence ID" value="NZ_CP029490.1"/>
</dbReference>
<dbReference type="Pfam" id="PF00753">
    <property type="entry name" value="Lactamase_B"/>
    <property type="match status" value="1"/>
</dbReference>
<dbReference type="InterPro" id="IPR050855">
    <property type="entry name" value="NDM-1-like"/>
</dbReference>
<reference evidence="2 3" key="1">
    <citation type="submission" date="2018-05" db="EMBL/GenBank/DDBJ databases">
        <title>Complete genome sequences of Streptococcus sobrinus.</title>
        <authorList>
            <person name="Sales M."/>
            <person name="Jensen P.A."/>
        </authorList>
    </citation>
    <scope>NUCLEOTIDE SEQUENCE [LARGE SCALE GENOMIC DNA]</scope>
    <source>
        <strain evidence="2 3">SL1</strain>
    </source>
</reference>
<dbReference type="Proteomes" id="UP000245369">
    <property type="component" value="Chromosome"/>
</dbReference>
<dbReference type="GeneID" id="93924587"/>
<evidence type="ECO:0000313" key="2">
    <source>
        <dbReference type="EMBL" id="AWN21422.1"/>
    </source>
</evidence>
<evidence type="ECO:0000259" key="1">
    <source>
        <dbReference type="SMART" id="SM00849"/>
    </source>
</evidence>
<accession>A0ABN5LK81</accession>
<dbReference type="InterPro" id="IPR001279">
    <property type="entry name" value="Metallo-B-lactamas"/>
</dbReference>
<dbReference type="PANTHER" id="PTHR42951:SF17">
    <property type="entry name" value="METALLO-BETA-LACTAMASE DOMAIN-CONTAINING PROTEIN"/>
    <property type="match status" value="1"/>
</dbReference>
<dbReference type="PANTHER" id="PTHR42951">
    <property type="entry name" value="METALLO-BETA-LACTAMASE DOMAIN-CONTAINING"/>
    <property type="match status" value="1"/>
</dbReference>
<gene>
    <name evidence="2" type="ORF">DK182_08720</name>
</gene>
<dbReference type="InterPro" id="IPR036866">
    <property type="entry name" value="RibonucZ/Hydroxyglut_hydro"/>
</dbReference>
<feature type="domain" description="Metallo-beta-lactamase" evidence="1">
    <location>
        <begin position="30"/>
        <end position="219"/>
    </location>
</feature>
<dbReference type="SMART" id="SM00849">
    <property type="entry name" value="Lactamase_B"/>
    <property type="match status" value="1"/>
</dbReference>
<name>A0ABN5LK81_9STRE</name>
<protein>
    <submittedName>
        <fullName evidence="2">MBL fold metallo-hydrolase</fullName>
    </submittedName>
</protein>